<dbReference type="CDD" id="cd23415">
    <property type="entry name" value="beta-trefoil_Ricin_AH"/>
    <property type="match status" value="1"/>
</dbReference>
<dbReference type="Proteomes" id="UP000000657">
    <property type="component" value="Chromosome"/>
</dbReference>
<dbReference type="InterPro" id="IPR000772">
    <property type="entry name" value="Ricin_B_lectin"/>
</dbReference>
<dbReference type="STRING" id="326424.FRAAL2972"/>
<dbReference type="SMART" id="SM00458">
    <property type="entry name" value="RICIN"/>
    <property type="match status" value="1"/>
</dbReference>
<feature type="transmembrane region" description="Helical" evidence="7">
    <location>
        <begin position="489"/>
        <end position="511"/>
    </location>
</feature>
<feature type="region of interest" description="Disordered" evidence="6">
    <location>
        <begin position="386"/>
        <end position="482"/>
    </location>
</feature>
<feature type="compositionally biased region" description="Low complexity" evidence="6">
    <location>
        <begin position="597"/>
        <end position="608"/>
    </location>
</feature>
<dbReference type="EMBL" id="CT573213">
    <property type="protein sequence ID" value="CAJ61616.1"/>
    <property type="molecule type" value="Genomic_DNA"/>
</dbReference>
<dbReference type="InterPro" id="IPR043129">
    <property type="entry name" value="ATPase_NBD"/>
</dbReference>
<feature type="domain" description="Ricin B lectin" evidence="8">
    <location>
        <begin position="637"/>
        <end position="764"/>
    </location>
</feature>
<evidence type="ECO:0000313" key="9">
    <source>
        <dbReference type="EMBL" id="CAJ61616.1"/>
    </source>
</evidence>
<protein>
    <recommendedName>
        <fullName evidence="8">Ricin B lectin domain-containing protein</fullName>
    </recommendedName>
</protein>
<feature type="compositionally biased region" description="Pro residues" evidence="6">
    <location>
        <begin position="609"/>
        <end position="623"/>
    </location>
</feature>
<organism evidence="9 10">
    <name type="scientific">Frankia alni (strain DSM 45986 / CECT 9034 / ACN14a)</name>
    <dbReference type="NCBI Taxonomy" id="326424"/>
    <lineage>
        <taxon>Bacteria</taxon>
        <taxon>Bacillati</taxon>
        <taxon>Actinomycetota</taxon>
        <taxon>Actinomycetes</taxon>
        <taxon>Frankiales</taxon>
        <taxon>Frankiaceae</taxon>
        <taxon>Frankia</taxon>
    </lineage>
</organism>
<dbReference type="PANTHER" id="PTHR42749">
    <property type="entry name" value="CELL SHAPE-DETERMINING PROTEIN MREB"/>
    <property type="match status" value="1"/>
</dbReference>
<dbReference type="GO" id="GO:0005524">
    <property type="term" value="F:ATP binding"/>
    <property type="evidence" value="ECO:0007669"/>
    <property type="project" value="UniProtKB-KW"/>
</dbReference>
<dbReference type="PROSITE" id="PS01036">
    <property type="entry name" value="HSP70_3"/>
    <property type="match status" value="1"/>
</dbReference>
<evidence type="ECO:0000256" key="6">
    <source>
        <dbReference type="SAM" id="MobiDB-lite"/>
    </source>
</evidence>
<keyword evidence="5" id="KW-0143">Chaperone</keyword>
<dbReference type="InterPro" id="IPR018181">
    <property type="entry name" value="Heat_shock_70_CS"/>
</dbReference>
<feature type="compositionally biased region" description="Low complexity" evidence="6">
    <location>
        <begin position="386"/>
        <end position="434"/>
    </location>
</feature>
<feature type="region of interest" description="Disordered" evidence="6">
    <location>
        <begin position="515"/>
        <end position="630"/>
    </location>
</feature>
<feature type="compositionally biased region" description="Low complexity" evidence="6">
    <location>
        <begin position="551"/>
        <end position="589"/>
    </location>
</feature>
<evidence type="ECO:0000256" key="4">
    <source>
        <dbReference type="ARBA" id="ARBA00023016"/>
    </source>
</evidence>
<evidence type="ECO:0000256" key="3">
    <source>
        <dbReference type="ARBA" id="ARBA00022840"/>
    </source>
</evidence>
<keyword evidence="4" id="KW-0346">Stress response</keyword>
<dbReference type="HOGENOM" id="CLU_365141_0_0_11"/>
<dbReference type="InterPro" id="IPR035992">
    <property type="entry name" value="Ricin_B-like_lectins"/>
</dbReference>
<keyword evidence="2" id="KW-0547">Nucleotide-binding</keyword>
<dbReference type="PRINTS" id="PR00301">
    <property type="entry name" value="HEATSHOCK70"/>
</dbReference>
<dbReference type="CAZy" id="CBM13">
    <property type="family name" value="Carbohydrate-Binding Module Family 13"/>
</dbReference>
<dbReference type="Gene3D" id="3.30.420.40">
    <property type="match status" value="2"/>
</dbReference>
<dbReference type="eggNOG" id="COG0443">
    <property type="taxonomic scope" value="Bacteria"/>
</dbReference>
<dbReference type="PANTHER" id="PTHR42749:SF1">
    <property type="entry name" value="CELL SHAPE-DETERMINING PROTEIN MREB"/>
    <property type="match status" value="1"/>
</dbReference>
<dbReference type="SUPFAM" id="SSF53067">
    <property type="entry name" value="Actin-like ATPase domain"/>
    <property type="match status" value="2"/>
</dbReference>
<dbReference type="SUPFAM" id="SSF50370">
    <property type="entry name" value="Ricin B-like lectins"/>
    <property type="match status" value="1"/>
</dbReference>
<feature type="compositionally biased region" description="Basic and acidic residues" evidence="6">
    <location>
        <begin position="460"/>
        <end position="479"/>
    </location>
</feature>
<proteinExistence type="inferred from homology"/>
<evidence type="ECO:0000313" key="10">
    <source>
        <dbReference type="Proteomes" id="UP000000657"/>
    </source>
</evidence>
<dbReference type="PROSITE" id="PS50231">
    <property type="entry name" value="RICIN_B_LECTIN"/>
    <property type="match status" value="1"/>
</dbReference>
<keyword evidence="3" id="KW-0067">ATP-binding</keyword>
<reference evidence="9 10" key="1">
    <citation type="journal article" date="2007" name="Genome Res.">
        <title>Genome characteristics of facultatively symbiotic Frankia sp. strains reflect host range and host plant biogeography.</title>
        <authorList>
            <person name="Normand P."/>
            <person name="Lapierre P."/>
            <person name="Tisa L.S."/>
            <person name="Gogarten J.P."/>
            <person name="Alloisio N."/>
            <person name="Bagnarol E."/>
            <person name="Bassi C.A."/>
            <person name="Berry A.M."/>
            <person name="Bickhart D.M."/>
            <person name="Choisne N."/>
            <person name="Couloux A."/>
            <person name="Cournoyer B."/>
            <person name="Cruveiller S."/>
            <person name="Daubin V."/>
            <person name="Demange N."/>
            <person name="Francino M.P."/>
            <person name="Goltsman E."/>
            <person name="Huang Y."/>
            <person name="Kopp O.R."/>
            <person name="Labarre L."/>
            <person name="Lapidus A."/>
            <person name="Lavire C."/>
            <person name="Marechal J."/>
            <person name="Martinez M."/>
            <person name="Mastronunzio J.E."/>
            <person name="Mullin B.C."/>
            <person name="Niemann J."/>
            <person name="Pujic P."/>
            <person name="Rawnsley T."/>
            <person name="Rouy Z."/>
            <person name="Schenowitz C."/>
            <person name="Sellstedt A."/>
            <person name="Tavares F."/>
            <person name="Tomkins J.P."/>
            <person name="Vallenet D."/>
            <person name="Valverde C."/>
            <person name="Wall L.G."/>
            <person name="Wang Y."/>
            <person name="Medigue C."/>
            <person name="Benson D.R."/>
        </authorList>
    </citation>
    <scope>NUCLEOTIDE SEQUENCE [LARGE SCALE GENOMIC DNA]</scope>
    <source>
        <strain evidence="10">DSM 45986 / CECT 9034 / ACN14a</strain>
    </source>
</reference>
<keyword evidence="7" id="KW-0472">Membrane</keyword>
<dbReference type="OrthoDB" id="9766019at2"/>
<evidence type="ECO:0000256" key="7">
    <source>
        <dbReference type="SAM" id="Phobius"/>
    </source>
</evidence>
<gene>
    <name evidence="9" type="ordered locus">FRAAL2972</name>
</gene>
<dbReference type="RefSeq" id="WP_011604118.1">
    <property type="nucleotide sequence ID" value="NC_008278.1"/>
</dbReference>
<dbReference type="InterPro" id="IPR013126">
    <property type="entry name" value="Hsp_70_fam"/>
</dbReference>
<dbReference type="AlphaFoldDB" id="Q0RLI8"/>
<comment type="similarity">
    <text evidence="1">Belongs to the heat shock protein 70 family.</text>
</comment>
<name>Q0RLI8_FRAAA</name>
<evidence type="ECO:0000259" key="8">
    <source>
        <dbReference type="SMART" id="SM00458"/>
    </source>
</evidence>
<dbReference type="Gene3D" id="3.90.640.10">
    <property type="entry name" value="Actin, Chain A, domain 4"/>
    <property type="match status" value="1"/>
</dbReference>
<dbReference type="KEGG" id="fal:FRAAL2972"/>
<dbReference type="Pfam" id="PF00652">
    <property type="entry name" value="Ricin_B_lectin"/>
    <property type="match status" value="1"/>
</dbReference>
<keyword evidence="10" id="KW-1185">Reference proteome</keyword>
<dbReference type="GO" id="GO:0140662">
    <property type="term" value="F:ATP-dependent protein folding chaperone"/>
    <property type="evidence" value="ECO:0007669"/>
    <property type="project" value="InterPro"/>
</dbReference>
<evidence type="ECO:0000256" key="2">
    <source>
        <dbReference type="ARBA" id="ARBA00022741"/>
    </source>
</evidence>
<accession>Q0RLI8</accession>
<dbReference type="Pfam" id="PF00012">
    <property type="entry name" value="HSP70"/>
    <property type="match status" value="1"/>
</dbReference>
<dbReference type="Gene3D" id="2.80.10.50">
    <property type="match status" value="1"/>
</dbReference>
<keyword evidence="7" id="KW-0812">Transmembrane</keyword>
<sequence>MTYGLGIDLGTTFTAVAIGWPDRREMVSLGNRSIVAPTVVYAGRDGHLLTGDAADRRALREPDRAAREFKRRLGDPTPVLLGDAPYSPAALLAAVLHDAVGSAIRLQGGPPQQIVLTRPAVWGPYRMEQFDEVPRLAGLVDVTLVTEPVAAATYYATGRRLSDGDVIAVYDLGGGTFDAAVLRMEAGQARILGNPEGIEWLGGADFDEAILHHVDRELDGAVTAADPRDRDSAVALSRLRQECVLAKEALSADEDTVIPVLLPGIRQDVKLGRAQFEEMIRPAIESTVEALHRALSSAEVRPDDLSAVLLAGGSSRIPLVARMIEAATGRPTVVDAHPKHVVALGAAGVAALLAPAALPPPAPPGPTTPVPAGQASPAAAALPLVADSGNHGQGAASPPVGAVGAVDQDGTPPAGTAPGTDTGEPAAGADDGTGPPAGPGVQDGENQDGQGRLRSRGRGRNKEREERGKDGDKTADPARRARARRRRQILIGSVGILVALAVGGTAVALGVDNSDSPSLASSAAVPLTPQRTAAPTGPPTGPATSEAIDLTSGTAATSDPPTPAATSAPAGVPPAAVTPAGQASRLPANPARPAPAPSAAAPKVAPAAAPAPAPAAAPAPAPAPRVTAVPAPGPQTSWTFVNVSTSLCLDSDASGAAYTKGCNGGDYQRWKLVQASGGYQLKDLATGLCEGARSNIGSDGTKYQGSVYTAACASQASLTWSFATNSFGYQFTNVATGECLDSNGQGRAYTQDCNGGNFQHWSRN</sequence>
<evidence type="ECO:0000256" key="5">
    <source>
        <dbReference type="ARBA" id="ARBA00023186"/>
    </source>
</evidence>
<evidence type="ECO:0000256" key="1">
    <source>
        <dbReference type="ARBA" id="ARBA00007381"/>
    </source>
</evidence>
<keyword evidence="7" id="KW-1133">Transmembrane helix</keyword>
<feature type="compositionally biased region" description="Low complexity" evidence="6">
    <location>
        <begin position="515"/>
        <end position="535"/>
    </location>
</feature>